<comment type="caution">
    <text evidence="2">The sequence shown here is derived from an EMBL/GenBank/DDBJ whole genome shotgun (WGS) entry which is preliminary data.</text>
</comment>
<feature type="transmembrane region" description="Helical" evidence="1">
    <location>
        <begin position="204"/>
        <end position="223"/>
    </location>
</feature>
<feature type="transmembrane region" description="Helical" evidence="1">
    <location>
        <begin position="171"/>
        <end position="192"/>
    </location>
</feature>
<reference evidence="2 3" key="1">
    <citation type="journal article" date="2018" name="Genet. Mol. Biol.">
        <title>The genome sequence of Dyella jiangningensis FCAV SCS01 from a lignocellulose-decomposing microbial consortium metagenome reveals potential for biotechnological applications.</title>
        <authorList>
            <person name="Desiderato J.G."/>
            <person name="Alvarenga D.O."/>
            <person name="Constancio M.T.L."/>
            <person name="Alves L.M.C."/>
            <person name="Varani A.M."/>
        </authorList>
    </citation>
    <scope>NUCLEOTIDE SEQUENCE [LARGE SCALE GENOMIC DNA]</scope>
    <source>
        <strain evidence="2 3">FCAV SCS01</strain>
    </source>
</reference>
<keyword evidence="1" id="KW-1133">Transmembrane helix</keyword>
<keyword evidence="3" id="KW-1185">Reference proteome</keyword>
<feature type="transmembrane region" description="Helical" evidence="1">
    <location>
        <begin position="31"/>
        <end position="56"/>
    </location>
</feature>
<evidence type="ECO:0000256" key="1">
    <source>
        <dbReference type="SAM" id="Phobius"/>
    </source>
</evidence>
<dbReference type="RefSeq" id="WP_111984948.1">
    <property type="nucleotide sequence ID" value="NZ_NFZS01000007.1"/>
</dbReference>
<dbReference type="EMBL" id="NFZS01000007">
    <property type="protein sequence ID" value="RAO74464.1"/>
    <property type="molecule type" value="Genomic_DNA"/>
</dbReference>
<feature type="transmembrane region" description="Helical" evidence="1">
    <location>
        <begin position="62"/>
        <end position="82"/>
    </location>
</feature>
<feature type="transmembrane region" description="Helical" evidence="1">
    <location>
        <begin position="270"/>
        <end position="296"/>
    </location>
</feature>
<gene>
    <name evidence="2" type="ORF">CA260_20530</name>
</gene>
<feature type="transmembrane region" description="Helical" evidence="1">
    <location>
        <begin position="244"/>
        <end position="264"/>
    </location>
</feature>
<proteinExistence type="predicted"/>
<dbReference type="AlphaFoldDB" id="A0A328P2R3"/>
<keyword evidence="1" id="KW-0472">Membrane</keyword>
<organism evidence="2 3">
    <name type="scientific">Dyella jiangningensis</name>
    <dbReference type="NCBI Taxonomy" id="1379159"/>
    <lineage>
        <taxon>Bacteria</taxon>
        <taxon>Pseudomonadati</taxon>
        <taxon>Pseudomonadota</taxon>
        <taxon>Gammaproteobacteria</taxon>
        <taxon>Lysobacterales</taxon>
        <taxon>Rhodanobacteraceae</taxon>
        <taxon>Dyella</taxon>
    </lineage>
</organism>
<feature type="transmembrane region" description="Helical" evidence="1">
    <location>
        <begin position="128"/>
        <end position="150"/>
    </location>
</feature>
<accession>A0A328P2R3</accession>
<dbReference type="OrthoDB" id="5944358at2"/>
<feature type="transmembrane region" description="Helical" evidence="1">
    <location>
        <begin position="103"/>
        <end position="122"/>
    </location>
</feature>
<evidence type="ECO:0000313" key="2">
    <source>
        <dbReference type="EMBL" id="RAO74464.1"/>
    </source>
</evidence>
<protein>
    <submittedName>
        <fullName evidence="2">Uncharacterized protein</fullName>
    </submittedName>
</protein>
<evidence type="ECO:0000313" key="3">
    <source>
        <dbReference type="Proteomes" id="UP000248926"/>
    </source>
</evidence>
<keyword evidence="1" id="KW-0812">Transmembrane</keyword>
<name>A0A328P2R3_9GAMM</name>
<sequence>MKQRRAISQHAVFDSREGSPLVRPRRLGSTLLVVSGHDGFGLWLLIGLALAVGMFPDGRGDALVALGVGGLLAATGLVAAGLHSPWMPSWHGWTISRGSWPTSDALIALATLLPVMAVAGLVRGDNAFWATRLAGVALALCSLASIIITARGDARRHAPGLDERLATQLPLSRVVSATYGGGLWLWACVAGQQGADVNRHPMAWIIGLLLLALLRGLIENLRWQAVLPRMPGPRTRFELQPRRYLAALLAYAVPCLGLVLATFGRGLMPITLVAAMSCMVGMATELSLYDGALAALPDSR</sequence>
<dbReference type="Proteomes" id="UP000248926">
    <property type="component" value="Unassembled WGS sequence"/>
</dbReference>